<protein>
    <submittedName>
        <fullName evidence="1">Uncharacterized protein</fullName>
    </submittedName>
</protein>
<gene>
    <name evidence="1" type="ORF">CRENBAI_017404</name>
</gene>
<proteinExistence type="predicted"/>
<accession>A0AAV9RQX2</accession>
<comment type="caution">
    <text evidence="1">The sequence shown here is derived from an EMBL/GenBank/DDBJ whole genome shotgun (WGS) entry which is preliminary data.</text>
</comment>
<sequence length="147" mass="16309">MRPRSNQSNESAFPLQPITIQGSALMAAFPSSQLWASASPSSPCLHFGYCRHVVWLLQWFLLRSSYHTPGFDVFFYSSHPTIFPASFIHGSMDSHQRSISSFTQLLREFASNSATSALPLLRSADVQPAPRPLPLTFTLATPVLARL</sequence>
<keyword evidence="2" id="KW-1185">Reference proteome</keyword>
<evidence type="ECO:0000313" key="2">
    <source>
        <dbReference type="Proteomes" id="UP001311232"/>
    </source>
</evidence>
<name>A0AAV9RQX2_9TELE</name>
<dbReference type="Proteomes" id="UP001311232">
    <property type="component" value="Unassembled WGS sequence"/>
</dbReference>
<dbReference type="EMBL" id="JAHHUM010001481">
    <property type="protein sequence ID" value="KAK5611396.1"/>
    <property type="molecule type" value="Genomic_DNA"/>
</dbReference>
<evidence type="ECO:0000313" key="1">
    <source>
        <dbReference type="EMBL" id="KAK5611396.1"/>
    </source>
</evidence>
<dbReference type="AlphaFoldDB" id="A0AAV9RQX2"/>
<reference evidence="1 2" key="1">
    <citation type="submission" date="2021-06" db="EMBL/GenBank/DDBJ databases">
        <authorList>
            <person name="Palmer J.M."/>
        </authorList>
    </citation>
    <scope>NUCLEOTIDE SEQUENCE [LARGE SCALE GENOMIC DNA]</scope>
    <source>
        <strain evidence="1 2">MEX-2019</strain>
        <tissue evidence="1">Muscle</tissue>
    </source>
</reference>
<organism evidence="1 2">
    <name type="scientific">Crenichthys baileyi</name>
    <name type="common">White River springfish</name>
    <dbReference type="NCBI Taxonomy" id="28760"/>
    <lineage>
        <taxon>Eukaryota</taxon>
        <taxon>Metazoa</taxon>
        <taxon>Chordata</taxon>
        <taxon>Craniata</taxon>
        <taxon>Vertebrata</taxon>
        <taxon>Euteleostomi</taxon>
        <taxon>Actinopterygii</taxon>
        <taxon>Neopterygii</taxon>
        <taxon>Teleostei</taxon>
        <taxon>Neoteleostei</taxon>
        <taxon>Acanthomorphata</taxon>
        <taxon>Ovalentaria</taxon>
        <taxon>Atherinomorphae</taxon>
        <taxon>Cyprinodontiformes</taxon>
        <taxon>Goodeidae</taxon>
        <taxon>Crenichthys</taxon>
    </lineage>
</organism>